<evidence type="ECO:0000256" key="1">
    <source>
        <dbReference type="SAM" id="SignalP"/>
    </source>
</evidence>
<gene>
    <name evidence="2" type="ORF">RM572_09775</name>
</gene>
<evidence type="ECO:0000313" key="2">
    <source>
        <dbReference type="EMBL" id="MDT0379059.1"/>
    </source>
</evidence>
<protein>
    <recommendedName>
        <fullName evidence="4">Secreted protein</fullName>
    </recommendedName>
</protein>
<feature type="signal peptide" evidence="1">
    <location>
        <begin position="1"/>
        <end position="32"/>
    </location>
</feature>
<dbReference type="Proteomes" id="UP001183414">
    <property type="component" value="Unassembled WGS sequence"/>
</dbReference>
<dbReference type="RefSeq" id="WP_311672864.1">
    <property type="nucleotide sequence ID" value="NZ_JAVREQ010000006.1"/>
</dbReference>
<accession>A0ABU2NQ07</accession>
<evidence type="ECO:0000313" key="3">
    <source>
        <dbReference type="Proteomes" id="UP001183414"/>
    </source>
</evidence>
<organism evidence="2 3">
    <name type="scientific">Streptomyces hazeniae</name>
    <dbReference type="NCBI Taxonomy" id="3075538"/>
    <lineage>
        <taxon>Bacteria</taxon>
        <taxon>Bacillati</taxon>
        <taxon>Actinomycetota</taxon>
        <taxon>Actinomycetes</taxon>
        <taxon>Kitasatosporales</taxon>
        <taxon>Streptomycetaceae</taxon>
        <taxon>Streptomyces</taxon>
    </lineage>
</organism>
<dbReference type="EMBL" id="JAVREQ010000006">
    <property type="protein sequence ID" value="MDT0379059.1"/>
    <property type="molecule type" value="Genomic_DNA"/>
</dbReference>
<feature type="chain" id="PRO_5045766365" description="Secreted protein" evidence="1">
    <location>
        <begin position="33"/>
        <end position="155"/>
    </location>
</feature>
<name>A0ABU2NQ07_9ACTN</name>
<proteinExistence type="predicted"/>
<comment type="caution">
    <text evidence="2">The sequence shown here is derived from an EMBL/GenBank/DDBJ whole genome shotgun (WGS) entry which is preliminary data.</text>
</comment>
<sequence length="155" mass="16721">MRKFGTRNTWKRIGLAASLSTLPLTLASPAWAVVKFSYIDDGVAGFTSHPLTDDGGTGPNKVDFTGCHAWSGTSVTVQLRRAVIGPDTGYDTKKYTACFNGGTSSGEWGAGIDGHDYYFRLTKIDGSSQVGPVIDVVETVCRSRGHWILNSWVET</sequence>
<keyword evidence="1" id="KW-0732">Signal</keyword>
<evidence type="ECO:0008006" key="4">
    <source>
        <dbReference type="Google" id="ProtNLM"/>
    </source>
</evidence>
<reference evidence="3" key="1">
    <citation type="submission" date="2023-07" db="EMBL/GenBank/DDBJ databases">
        <title>30 novel species of actinomycetes from the DSMZ collection.</title>
        <authorList>
            <person name="Nouioui I."/>
        </authorList>
    </citation>
    <scope>NUCLEOTIDE SEQUENCE [LARGE SCALE GENOMIC DNA]</scope>
    <source>
        <strain evidence="3">DSM 42041</strain>
    </source>
</reference>
<keyword evidence="3" id="KW-1185">Reference proteome</keyword>